<evidence type="ECO:0000313" key="2">
    <source>
        <dbReference type="EMBL" id="PHU34277.1"/>
    </source>
</evidence>
<name>A0A2G3DTA8_9FIRM</name>
<evidence type="ECO:0000256" key="1">
    <source>
        <dbReference type="SAM" id="MobiDB-lite"/>
    </source>
</evidence>
<protein>
    <submittedName>
        <fullName evidence="2">Uncharacterized protein</fullName>
    </submittedName>
</protein>
<comment type="caution">
    <text evidence="2">The sequence shown here is derived from an EMBL/GenBank/DDBJ whole genome shotgun (WGS) entry which is preliminary data.</text>
</comment>
<organism evidence="2 3">
    <name type="scientific">Pseudobutyrivibrio ruminis</name>
    <dbReference type="NCBI Taxonomy" id="46206"/>
    <lineage>
        <taxon>Bacteria</taxon>
        <taxon>Bacillati</taxon>
        <taxon>Bacillota</taxon>
        <taxon>Clostridia</taxon>
        <taxon>Lachnospirales</taxon>
        <taxon>Lachnospiraceae</taxon>
        <taxon>Pseudobutyrivibrio</taxon>
    </lineage>
</organism>
<dbReference type="AlphaFoldDB" id="A0A2G3DTA8"/>
<reference evidence="2 3" key="2">
    <citation type="submission" date="2017-10" db="EMBL/GenBank/DDBJ databases">
        <authorList>
            <person name="Banno H."/>
            <person name="Chua N.-H."/>
        </authorList>
    </citation>
    <scope>NUCLEOTIDE SEQUENCE [LARGE SCALE GENOMIC DNA]</scope>
    <source>
        <strain evidence="2 3">JK626</strain>
    </source>
</reference>
<dbReference type="Proteomes" id="UP000225889">
    <property type="component" value="Unassembled WGS sequence"/>
</dbReference>
<evidence type="ECO:0000313" key="3">
    <source>
        <dbReference type="Proteomes" id="UP000225889"/>
    </source>
</evidence>
<dbReference type="RefSeq" id="WP_099392385.1">
    <property type="nucleotide sequence ID" value="NZ_PDYF01000028.1"/>
</dbReference>
<reference evidence="2 3" key="1">
    <citation type="submission" date="2017-10" db="EMBL/GenBank/DDBJ databases">
        <title>Resolving the taxonomy of Roseburia spp., Eubacterium rectale and Agathobacter spp. through phylogenomic analysis.</title>
        <authorList>
            <person name="Sheridan P.O."/>
            <person name="Walker A.W."/>
            <person name="Duncan S.H."/>
            <person name="Scott K.P."/>
            <person name="Toole P.W.O."/>
            <person name="Luis P."/>
            <person name="Flint H.J."/>
        </authorList>
    </citation>
    <scope>NUCLEOTIDE SEQUENCE [LARGE SCALE GENOMIC DNA]</scope>
    <source>
        <strain evidence="2 3">JK626</strain>
    </source>
</reference>
<gene>
    <name evidence="2" type="ORF">CSX01_10680</name>
</gene>
<dbReference type="EMBL" id="PDYF01000028">
    <property type="protein sequence ID" value="PHU34277.1"/>
    <property type="molecule type" value="Genomic_DNA"/>
</dbReference>
<sequence length="127" mass="14234">MNISGIRPSLGFYDYNSIRIRQELGMAPVDEPVEETPVEDSTSGISDEEIAASREAQTFGAYDFASQYKPGESFDLKGADSDIKSLDVEKAVSSMQKDSLIHRYQYFVQNKTPQDQQVKPAVEDFKL</sequence>
<accession>A0A2G3DTA8</accession>
<feature type="region of interest" description="Disordered" evidence="1">
    <location>
        <begin position="27"/>
        <end position="46"/>
    </location>
</feature>
<proteinExistence type="predicted"/>